<sequence length="82" mass="8993">MGLVYAVTVEIQMDRHLQQAADQQRTITCQLPADSLLLTSPALALDQEPLRPSARLVSLTTHSGSDTELHVLHMVSVNNMLT</sequence>
<organism evidence="1 2">
    <name type="scientific">Coptotermes formosanus</name>
    <name type="common">Formosan subterranean termite</name>
    <dbReference type="NCBI Taxonomy" id="36987"/>
    <lineage>
        <taxon>Eukaryota</taxon>
        <taxon>Metazoa</taxon>
        <taxon>Ecdysozoa</taxon>
        <taxon>Arthropoda</taxon>
        <taxon>Hexapoda</taxon>
        <taxon>Insecta</taxon>
        <taxon>Pterygota</taxon>
        <taxon>Neoptera</taxon>
        <taxon>Polyneoptera</taxon>
        <taxon>Dictyoptera</taxon>
        <taxon>Blattodea</taxon>
        <taxon>Blattoidea</taxon>
        <taxon>Termitoidae</taxon>
        <taxon>Rhinotermitidae</taxon>
        <taxon>Coptotermes</taxon>
    </lineage>
</organism>
<name>A0A6L2Q4Q6_COPFO</name>
<dbReference type="AlphaFoldDB" id="A0A6L2Q4Q6"/>
<keyword evidence="2" id="KW-1185">Reference proteome</keyword>
<protein>
    <submittedName>
        <fullName evidence="1">Uncharacterized protein</fullName>
    </submittedName>
</protein>
<evidence type="ECO:0000313" key="2">
    <source>
        <dbReference type="Proteomes" id="UP000502823"/>
    </source>
</evidence>
<proteinExistence type="predicted"/>
<dbReference type="InParanoid" id="A0A6L2Q4Q6"/>
<comment type="caution">
    <text evidence="1">The sequence shown here is derived from an EMBL/GenBank/DDBJ whole genome shotgun (WGS) entry which is preliminary data.</text>
</comment>
<accession>A0A6L2Q4Q6</accession>
<evidence type="ECO:0000313" key="1">
    <source>
        <dbReference type="EMBL" id="GFG39726.1"/>
    </source>
</evidence>
<dbReference type="Proteomes" id="UP000502823">
    <property type="component" value="Unassembled WGS sequence"/>
</dbReference>
<gene>
    <name evidence="1" type="ORF">Cfor_07305</name>
</gene>
<dbReference type="EMBL" id="BLKM01001033">
    <property type="protein sequence ID" value="GFG39726.1"/>
    <property type="molecule type" value="Genomic_DNA"/>
</dbReference>
<dbReference type="OrthoDB" id="6351704at2759"/>
<reference evidence="2" key="1">
    <citation type="submission" date="2020-01" db="EMBL/GenBank/DDBJ databases">
        <title>Draft genome sequence of the Termite Coptotermes fromosanus.</title>
        <authorList>
            <person name="Itakura S."/>
            <person name="Yosikawa Y."/>
            <person name="Umezawa K."/>
        </authorList>
    </citation>
    <scope>NUCLEOTIDE SEQUENCE [LARGE SCALE GENOMIC DNA]</scope>
</reference>